<sequence length="454" mass="51574">MSKYFPVPNYTRSFWLSAEQDDLKDLRSTPELPKEIDTIIIGSGFSGCATAYYLLKGNPENTSILMLEARNICTGATARNGGHLKSDLYYNYKNFRDKYGEKNAAEISNFEYDHTKAMKELVEEEKIDCDFVITRACDVHFDKICKEKAINGYNAVSKNPYVKYMHDLQINYGEEAKTISKVEQSDVCLTYTAGHLWPYKLVTGLLRIAVSKGMQVQANTPVLKTKKLKNGKYLIETERGNIIANKLIVATNGYTVALEPKFEDKIIPFKGVVSRIISADKTKRTPHLTNTYALRYSTEAFDYQINRGDGSIIVGGGKPAFHNNLDQFYKVVDDSTIIPKTKEFFTNYMSKRFYTWKDFDEKLDCIWSGIMGLTNDGLPYVGEMPGDENKFIIAGFHGHGMPRILLCAKALAQVINKETKFLEIPETFKMSDARMSNTRNELLESLMVPLKYKL</sequence>
<gene>
    <name evidence="2" type="ORF">C6P40_004795</name>
</gene>
<evidence type="ECO:0000313" key="3">
    <source>
        <dbReference type="Proteomes" id="UP000697127"/>
    </source>
</evidence>
<dbReference type="Gene3D" id="3.50.50.60">
    <property type="entry name" value="FAD/NAD(P)-binding domain"/>
    <property type="match status" value="1"/>
</dbReference>
<dbReference type="Pfam" id="PF01266">
    <property type="entry name" value="DAO"/>
    <property type="match status" value="1"/>
</dbReference>
<dbReference type="GO" id="GO:0005737">
    <property type="term" value="C:cytoplasm"/>
    <property type="evidence" value="ECO:0007669"/>
    <property type="project" value="TreeGrafter"/>
</dbReference>
<name>A0A9P6WLY3_9ASCO</name>
<dbReference type="EMBL" id="PUHW01000071">
    <property type="protein sequence ID" value="KAG0689589.1"/>
    <property type="molecule type" value="Genomic_DNA"/>
</dbReference>
<proteinExistence type="predicted"/>
<feature type="domain" description="FAD dependent oxidoreductase" evidence="1">
    <location>
        <begin position="37"/>
        <end position="413"/>
    </location>
</feature>
<dbReference type="Proteomes" id="UP000697127">
    <property type="component" value="Unassembled WGS sequence"/>
</dbReference>
<dbReference type="SUPFAM" id="SSF51905">
    <property type="entry name" value="FAD/NAD(P)-binding domain"/>
    <property type="match status" value="1"/>
</dbReference>
<dbReference type="PANTHER" id="PTHR13847">
    <property type="entry name" value="SARCOSINE DEHYDROGENASE-RELATED"/>
    <property type="match status" value="1"/>
</dbReference>
<keyword evidence="3" id="KW-1185">Reference proteome</keyword>
<dbReference type="PANTHER" id="PTHR13847:SF279">
    <property type="entry name" value="FAD DEPENDENT OXIDOREDUCTASE DOMAIN-CONTAINING PROTEIN-RELATED"/>
    <property type="match status" value="1"/>
</dbReference>
<dbReference type="Gene3D" id="3.30.9.10">
    <property type="entry name" value="D-Amino Acid Oxidase, subunit A, domain 2"/>
    <property type="match status" value="1"/>
</dbReference>
<organism evidence="2 3">
    <name type="scientific">Pichia californica</name>
    <dbReference type="NCBI Taxonomy" id="460514"/>
    <lineage>
        <taxon>Eukaryota</taxon>
        <taxon>Fungi</taxon>
        <taxon>Dikarya</taxon>
        <taxon>Ascomycota</taxon>
        <taxon>Saccharomycotina</taxon>
        <taxon>Pichiomycetes</taxon>
        <taxon>Pichiales</taxon>
        <taxon>Pichiaceae</taxon>
        <taxon>Pichia</taxon>
    </lineage>
</organism>
<protein>
    <recommendedName>
        <fullName evidence="1">FAD dependent oxidoreductase domain-containing protein</fullName>
    </recommendedName>
</protein>
<dbReference type="InterPro" id="IPR006076">
    <property type="entry name" value="FAD-dep_OxRdtase"/>
</dbReference>
<accession>A0A9P6WLY3</accession>
<evidence type="ECO:0000259" key="1">
    <source>
        <dbReference type="Pfam" id="PF01266"/>
    </source>
</evidence>
<comment type="caution">
    <text evidence="2">The sequence shown here is derived from an EMBL/GenBank/DDBJ whole genome shotgun (WGS) entry which is preliminary data.</text>
</comment>
<evidence type="ECO:0000313" key="2">
    <source>
        <dbReference type="EMBL" id="KAG0689589.1"/>
    </source>
</evidence>
<dbReference type="AlphaFoldDB" id="A0A9P6WLY3"/>
<dbReference type="InterPro" id="IPR036188">
    <property type="entry name" value="FAD/NAD-bd_sf"/>
</dbReference>
<reference evidence="2" key="1">
    <citation type="submission" date="2020-11" db="EMBL/GenBank/DDBJ databases">
        <title>Kefir isolates.</title>
        <authorList>
            <person name="Marcisauskas S."/>
            <person name="Kim Y."/>
            <person name="Blasche S."/>
        </authorList>
    </citation>
    <scope>NUCLEOTIDE SEQUENCE</scope>
    <source>
        <strain evidence="2">Olga-1</strain>
    </source>
</reference>